<sequence>MLTWSTSYKIETESAMELFVHKTSQRGFLNAFQLELPPKSVASPESITNYSTNYLLKMITDNQVPQISSHLQRPINFRTYQLSVAIDKKINMFNHIQINLIEDKESAIFKPEAKTNSKSRKSKAEHTSLFL</sequence>
<evidence type="ECO:0000313" key="2">
    <source>
        <dbReference type="EnsemblPlants" id="Solyc06g071655.1.1"/>
    </source>
</evidence>
<reference evidence="2" key="2">
    <citation type="submission" date="2019-01" db="UniProtKB">
        <authorList>
            <consortium name="EnsemblPlants"/>
        </authorList>
    </citation>
    <scope>IDENTIFICATION</scope>
    <source>
        <strain evidence="2">cv. Heinz 1706</strain>
    </source>
</reference>
<feature type="region of interest" description="Disordered" evidence="1">
    <location>
        <begin position="112"/>
        <end position="131"/>
    </location>
</feature>
<accession>A0A3Q7H1K3</accession>
<dbReference type="EnsemblPlants" id="Solyc06g071655.1.1">
    <property type="protein sequence ID" value="Solyc06g071655.1.1"/>
    <property type="gene ID" value="Solyc06g071655.1"/>
</dbReference>
<dbReference type="Gramene" id="Solyc06g071655.1.1">
    <property type="protein sequence ID" value="Solyc06g071655.1.1"/>
    <property type="gene ID" value="Solyc06g071655.1"/>
</dbReference>
<keyword evidence="3" id="KW-1185">Reference proteome</keyword>
<dbReference type="Proteomes" id="UP000004994">
    <property type="component" value="Chromosome 6"/>
</dbReference>
<reference evidence="2" key="1">
    <citation type="journal article" date="2012" name="Nature">
        <title>The tomato genome sequence provides insights into fleshy fruit evolution.</title>
        <authorList>
            <consortium name="Tomato Genome Consortium"/>
        </authorList>
    </citation>
    <scope>NUCLEOTIDE SEQUENCE [LARGE SCALE GENOMIC DNA]</scope>
    <source>
        <strain evidence="2">cv. Heinz 1706</strain>
    </source>
</reference>
<evidence type="ECO:0000313" key="3">
    <source>
        <dbReference type="Proteomes" id="UP000004994"/>
    </source>
</evidence>
<dbReference type="AlphaFoldDB" id="A0A3Q7H1K3"/>
<feature type="compositionally biased region" description="Basic and acidic residues" evidence="1">
    <location>
        <begin position="122"/>
        <end position="131"/>
    </location>
</feature>
<proteinExistence type="predicted"/>
<dbReference type="InParanoid" id="A0A3Q7H1K3"/>
<protein>
    <submittedName>
        <fullName evidence="2">Uncharacterized protein</fullName>
    </submittedName>
</protein>
<organism evidence="2">
    <name type="scientific">Solanum lycopersicum</name>
    <name type="common">Tomato</name>
    <name type="synonym">Lycopersicon esculentum</name>
    <dbReference type="NCBI Taxonomy" id="4081"/>
    <lineage>
        <taxon>Eukaryota</taxon>
        <taxon>Viridiplantae</taxon>
        <taxon>Streptophyta</taxon>
        <taxon>Embryophyta</taxon>
        <taxon>Tracheophyta</taxon>
        <taxon>Spermatophyta</taxon>
        <taxon>Magnoliopsida</taxon>
        <taxon>eudicotyledons</taxon>
        <taxon>Gunneridae</taxon>
        <taxon>Pentapetalae</taxon>
        <taxon>asterids</taxon>
        <taxon>lamiids</taxon>
        <taxon>Solanales</taxon>
        <taxon>Solanaceae</taxon>
        <taxon>Solanoideae</taxon>
        <taxon>Solaneae</taxon>
        <taxon>Solanum</taxon>
        <taxon>Solanum subgen. Lycopersicon</taxon>
    </lineage>
</organism>
<name>A0A3Q7H1K3_SOLLC</name>
<evidence type="ECO:0000256" key="1">
    <source>
        <dbReference type="SAM" id="MobiDB-lite"/>
    </source>
</evidence>